<protein>
    <submittedName>
        <fullName evidence="1">Uncharacterized protein</fullName>
    </submittedName>
</protein>
<comment type="caution">
    <text evidence="1">The sequence shown here is derived from an EMBL/GenBank/DDBJ whole genome shotgun (WGS) entry which is preliminary data.</text>
</comment>
<dbReference type="EMBL" id="JAPESX010002271">
    <property type="protein sequence ID" value="KAJ8108523.1"/>
    <property type="molecule type" value="Genomic_DNA"/>
</dbReference>
<organism evidence="1 2">
    <name type="scientific">Nemania bipapillata</name>
    <dbReference type="NCBI Taxonomy" id="110536"/>
    <lineage>
        <taxon>Eukaryota</taxon>
        <taxon>Fungi</taxon>
        <taxon>Dikarya</taxon>
        <taxon>Ascomycota</taxon>
        <taxon>Pezizomycotina</taxon>
        <taxon>Sordariomycetes</taxon>
        <taxon>Xylariomycetidae</taxon>
        <taxon>Xylariales</taxon>
        <taxon>Xylariaceae</taxon>
        <taxon>Nemania</taxon>
    </lineage>
</organism>
<evidence type="ECO:0000313" key="1">
    <source>
        <dbReference type="EMBL" id="KAJ8108523.1"/>
    </source>
</evidence>
<dbReference type="Proteomes" id="UP001153334">
    <property type="component" value="Unassembled WGS sequence"/>
</dbReference>
<evidence type="ECO:0000313" key="2">
    <source>
        <dbReference type="Proteomes" id="UP001153334"/>
    </source>
</evidence>
<sequence length="92" mass="10207">MLTLFLLTTPQAVLGCIKKRQALPHLNLTLCPDSCGDARHVNLPETAHGRKKALLLHRAPHHGTDLRGLQLSVLFAMTVARWRVLDVLDVLV</sequence>
<accession>A0ACC2I0M3</accession>
<name>A0ACC2I0M3_9PEZI</name>
<proteinExistence type="predicted"/>
<gene>
    <name evidence="1" type="ORF">ONZ43_g6398</name>
</gene>
<reference evidence="1" key="1">
    <citation type="submission" date="2022-11" db="EMBL/GenBank/DDBJ databases">
        <title>Genome Sequence of Nemania bipapillata.</title>
        <authorList>
            <person name="Buettner E."/>
        </authorList>
    </citation>
    <scope>NUCLEOTIDE SEQUENCE</scope>
    <source>
        <strain evidence="1">CP14</strain>
    </source>
</reference>
<keyword evidence="2" id="KW-1185">Reference proteome</keyword>